<evidence type="ECO:0000313" key="2">
    <source>
        <dbReference type="EMBL" id="KAF4756117.1"/>
    </source>
</evidence>
<proteinExistence type="predicted"/>
<feature type="region of interest" description="Disordered" evidence="1">
    <location>
        <begin position="62"/>
        <end position="84"/>
    </location>
</feature>
<sequence>VKQSPQLDEANAKSSGIRQAVREAVASVEVVPEVAVELPVADAAAELTGAFIKSRELLRKNDGQASGVSKPARSESSKKRREQTAEELREVAEKKARIALAQPVVDRDYPNRLVAIIPANRVRQRRKVAEGFASAIERGVRAEEMREPVNDFARDAGERLEAKIFVKEDAATEGGWSKYLKEVSRIGKNLLDAGGITQILERQRVSLEQVALVASHHCTGEWLKNMKINDEAVPYTDRWRSLHQRLTRELMRQCGESERGDGDDEDGKELAIGIWGDELKMATGVFVARTRYGMGQSRDDVGNALRRANSWALELCRRCWESSVARREDGGFDTDMRYYNNHRRSWRKYVQTRYVMPKAMGQVPSAASQMALFHDDDYKRKYRMGVRNSMFRKVLKPFTTRRDFRSDMLNQTIHNLRVTNSALYAIEDKGGFDEYIMRSPPEEMRSNAGEKMRNVMYWYMQHPEYKELGLPWKVFLRKRNQLDPAYARYPVRQKFMAGSEAPEMLNKWWSESPALEDAFRRRLGEAKSFEE</sequence>
<feature type="non-terminal residue" evidence="2">
    <location>
        <position position="1"/>
    </location>
</feature>
<dbReference type="PANTHER" id="PTHR13528:SF2">
    <property type="entry name" value="LARGE RIBOSOMAL SUBUNIT PROTEIN BL28M"/>
    <property type="match status" value="1"/>
</dbReference>
<accession>A0A7J6UG27</accession>
<dbReference type="AlphaFoldDB" id="A0A7J6UG27"/>
<feature type="compositionally biased region" description="Basic and acidic residues" evidence="1">
    <location>
        <begin position="72"/>
        <end position="84"/>
    </location>
</feature>
<feature type="non-terminal residue" evidence="2">
    <location>
        <position position="531"/>
    </location>
</feature>
<evidence type="ECO:0008006" key="4">
    <source>
        <dbReference type="Google" id="ProtNLM"/>
    </source>
</evidence>
<name>A0A7J6UG27_PEROL</name>
<evidence type="ECO:0000313" key="3">
    <source>
        <dbReference type="Proteomes" id="UP000574390"/>
    </source>
</evidence>
<comment type="caution">
    <text evidence="2">The sequence shown here is derived from an EMBL/GenBank/DDBJ whole genome shotgun (WGS) entry which is preliminary data.</text>
</comment>
<protein>
    <recommendedName>
        <fullName evidence="4">39S ribosomal protein L28, mitochondrial</fullName>
    </recommendedName>
</protein>
<gene>
    <name evidence="2" type="ORF">FOZ62_006044</name>
</gene>
<dbReference type="GO" id="GO:0003735">
    <property type="term" value="F:structural constituent of ribosome"/>
    <property type="evidence" value="ECO:0007669"/>
    <property type="project" value="InterPro"/>
</dbReference>
<reference evidence="2 3" key="1">
    <citation type="submission" date="2020-04" db="EMBL/GenBank/DDBJ databases">
        <title>Perkinsus olseni comparative genomics.</title>
        <authorList>
            <person name="Bogema D.R."/>
        </authorList>
    </citation>
    <scope>NUCLEOTIDE SEQUENCE [LARGE SCALE GENOMIC DNA]</scope>
    <source>
        <strain evidence="2">ATCC PRA-205</strain>
    </source>
</reference>
<dbReference type="Proteomes" id="UP000574390">
    <property type="component" value="Unassembled WGS sequence"/>
</dbReference>
<dbReference type="PANTHER" id="PTHR13528">
    <property type="entry name" value="39S RIBOSOMAL PROTEIN L28, MITOCHONDRIAL"/>
    <property type="match status" value="1"/>
</dbReference>
<dbReference type="EMBL" id="JABANM010000349">
    <property type="protein sequence ID" value="KAF4756117.1"/>
    <property type="molecule type" value="Genomic_DNA"/>
</dbReference>
<organism evidence="2 3">
    <name type="scientific">Perkinsus olseni</name>
    <name type="common">Perkinsus atlanticus</name>
    <dbReference type="NCBI Taxonomy" id="32597"/>
    <lineage>
        <taxon>Eukaryota</taxon>
        <taxon>Sar</taxon>
        <taxon>Alveolata</taxon>
        <taxon>Perkinsozoa</taxon>
        <taxon>Perkinsea</taxon>
        <taxon>Perkinsida</taxon>
        <taxon>Perkinsidae</taxon>
        <taxon>Perkinsus</taxon>
    </lineage>
</organism>
<dbReference type="InterPro" id="IPR026569">
    <property type="entry name" value="Ribosomal_bL28"/>
</dbReference>
<evidence type="ECO:0000256" key="1">
    <source>
        <dbReference type="SAM" id="MobiDB-lite"/>
    </source>
</evidence>
<dbReference type="GO" id="GO:0005762">
    <property type="term" value="C:mitochondrial large ribosomal subunit"/>
    <property type="evidence" value="ECO:0007669"/>
    <property type="project" value="TreeGrafter"/>
</dbReference>